<dbReference type="PROSITE" id="PS51257">
    <property type="entry name" value="PROKAR_LIPOPROTEIN"/>
    <property type="match status" value="1"/>
</dbReference>
<feature type="chain" id="PRO_5002536601" description="Lipoprotein" evidence="1">
    <location>
        <begin position="20"/>
        <end position="199"/>
    </location>
</feature>
<gene>
    <name evidence="2" type="ORF">UV42_C0016G0010</name>
</gene>
<evidence type="ECO:0008006" key="4">
    <source>
        <dbReference type="Google" id="ProtNLM"/>
    </source>
</evidence>
<protein>
    <recommendedName>
        <fullName evidence="4">Lipoprotein</fullName>
    </recommendedName>
</protein>
<feature type="signal peptide" evidence="1">
    <location>
        <begin position="1"/>
        <end position="19"/>
    </location>
</feature>
<accession>A0A0G1DM93</accession>
<name>A0A0G1DM93_9BACT</name>
<comment type="caution">
    <text evidence="2">The sequence shown here is derived from an EMBL/GenBank/DDBJ whole genome shotgun (WGS) entry which is preliminary data.</text>
</comment>
<dbReference type="EMBL" id="LCEK01000016">
    <property type="protein sequence ID" value="KKS71961.1"/>
    <property type="molecule type" value="Genomic_DNA"/>
</dbReference>
<evidence type="ECO:0000256" key="1">
    <source>
        <dbReference type="SAM" id="SignalP"/>
    </source>
</evidence>
<dbReference type="AlphaFoldDB" id="A0A0G1DM93"/>
<evidence type="ECO:0000313" key="3">
    <source>
        <dbReference type="Proteomes" id="UP000033867"/>
    </source>
</evidence>
<proteinExistence type="predicted"/>
<evidence type="ECO:0000313" key="2">
    <source>
        <dbReference type="EMBL" id="KKS71961.1"/>
    </source>
</evidence>
<keyword evidence="1" id="KW-0732">Signal</keyword>
<reference evidence="2 3" key="1">
    <citation type="journal article" date="2015" name="Nature">
        <title>rRNA introns, odd ribosomes, and small enigmatic genomes across a large radiation of phyla.</title>
        <authorList>
            <person name="Brown C.T."/>
            <person name="Hug L.A."/>
            <person name="Thomas B.C."/>
            <person name="Sharon I."/>
            <person name="Castelle C.J."/>
            <person name="Singh A."/>
            <person name="Wilkins M.J."/>
            <person name="Williams K.H."/>
            <person name="Banfield J.F."/>
        </authorList>
    </citation>
    <scope>NUCLEOTIDE SEQUENCE [LARGE SCALE GENOMIC DNA]</scope>
</reference>
<organism evidence="2 3">
    <name type="scientific">Candidatus Magasanikbacteria bacterium GW2011_GWE2_42_7</name>
    <dbReference type="NCBI Taxonomy" id="1619052"/>
    <lineage>
        <taxon>Bacteria</taxon>
        <taxon>Candidatus Magasanikiibacteriota</taxon>
    </lineage>
</organism>
<dbReference type="Proteomes" id="UP000033867">
    <property type="component" value="Unassembled WGS sequence"/>
</dbReference>
<sequence length="199" mass="21667">MNKKNLFLFAIAIPLLTMGAGCTTNQATTDEPYIMPFNGAVEPSDPVSEDPKIPITYSTSGVSTSVSQKTAPFVYTANQLESMAKECGTKHEADYFDKLVTKFSGSSKTIYNFKYTGESQGFDTFVVTLLPNKAGYTSLDQFKKDFDLCYAAGDAYPTMLNDNWLLFMSSCGSGGSDGSNKPIGCQEVKDVVEPTIKLR</sequence>